<dbReference type="EMBL" id="JAEACQ010000123">
    <property type="protein sequence ID" value="MBL7626200.1"/>
    <property type="molecule type" value="Genomic_DNA"/>
</dbReference>
<comment type="caution">
    <text evidence="3">The sequence shown here is derived from an EMBL/GenBank/DDBJ whole genome shotgun (WGS) entry which is preliminary data.</text>
</comment>
<protein>
    <recommendedName>
        <fullName evidence="5">LysM domain-containing protein</fullName>
    </recommendedName>
</protein>
<feature type="compositionally biased region" description="Low complexity" evidence="1">
    <location>
        <begin position="286"/>
        <end position="295"/>
    </location>
</feature>
<feature type="compositionally biased region" description="Polar residues" evidence="1">
    <location>
        <begin position="407"/>
        <end position="422"/>
    </location>
</feature>
<evidence type="ECO:0000313" key="3">
    <source>
        <dbReference type="EMBL" id="MBL7626200.1"/>
    </source>
</evidence>
<evidence type="ECO:0000313" key="4">
    <source>
        <dbReference type="Proteomes" id="UP000604475"/>
    </source>
</evidence>
<feature type="transmembrane region" description="Helical" evidence="2">
    <location>
        <begin position="48"/>
        <end position="68"/>
    </location>
</feature>
<evidence type="ECO:0000256" key="2">
    <source>
        <dbReference type="SAM" id="Phobius"/>
    </source>
</evidence>
<sequence>MPRRATPTRTVRPLAPPVPAPGSAPRRGTEPRRSAPAQVGAGDILRSLVALTTLIGFLAGVPALLWAWRANPLPTTWQPDRWWNLAQAGYIHPDVAPNTLAAVAWLLWAWLTLCIAWEIVAQAAHAHRRQQLRRSQRRPAHTPALAGRRRGRADSAARPGHPLETTATSSHGPRRGPAAGPPTDGSRPASRPAASSRPAPARRGAPAPGTVRRGTARWVAAASVVFTVLTSRAATASPVPAVPHPASAAPAATAPASPTTSWPYLPDGQSSRSATEPSPTIRPLGTTADQDTAPPAALVPTATSHTVRPGDTLWNITADAYPAVSGARLPAAVDTVFATNRGATDPAGRSLTNPDLINPGMALTLPTITADATSAAPSPPAPAGGGTPPGGPTPPASQPTATADPRTSPSTSPAPGQATGPTSAHGVPTPTPGLPASTTAPAVPGGGDTVERDRGDRTAVAPWEIIAGIGAGGFLAAALLAAVTRRRRRRDHQTTPDTTPPRPDPDAAALHTALLASTPHDPTVRLDHALRALAALHTDPHDDVGSPTPQVVLALPDGTLDVYLAEPLPLPPDPWIADAHGQIWTLPPGADLPPVDLGNPPPCQALVQLGTQPDGATVHADLEALGTLTLNSAGDDPDAVAGVARALLATLALSPLACIPLIRTFGLDPAGLATEDRIHPAPNLATLSTLATGEVTALRADLTSVAAPTTFTARATVPTENWDPTIAVVAAPPADDIDSDHLADLTTLAGAGGTGLAVLQPAAPGHTSPWRLTLLRPGTRSHAEHPHADGDQHGASVSDDTVPDGPVGLDPLDEDDTEDEAPGRQPRQSASHGENGTGTGRPRWRLDPLGLVLTPPTLAAAELDAVYALLTDVTRPPIPATPLVPRPSSAVSPVAQVPPATGFPASPPFPPLPPVGGSGPDRAGGWIPDLPTARPPAPAAMDTPAPATAFSADAPPAMRPSATLSGDDSTADPTPTTDASPPAAPATEPREPARPSASVDALNGHGPSGPVSDDEAPSTPNSQASAGPPAYAEPDWQVMIHLFGPADATNRAGQHPTGGLARGRTLEVLAWLATHRGRIRTNLEAAIWPDSKPKPRSLNNQLGRARLLLVQLAGDDARAWIPAAQTRLHLDPAVTTDLDLLTHRLTYARAHRAHPDAAIPVLTDALDLINGTPTLYAWLDAELGSVLTTTAVRAAALLAELHLQAGDPTAALDATTRGLELLPAHPELFALRLRAHHIAGDQLALTADYHAYLRVEQADPTWDGETNPDLAYLHRVLTRRANAPSRRLTDYGDPLAGQGPK</sequence>
<dbReference type="CDD" id="cd00118">
    <property type="entry name" value="LysM"/>
    <property type="match status" value="1"/>
</dbReference>
<feature type="compositionally biased region" description="Low complexity" evidence="1">
    <location>
        <begin position="1"/>
        <end position="13"/>
    </location>
</feature>
<dbReference type="Gene3D" id="3.10.350.10">
    <property type="entry name" value="LysM domain"/>
    <property type="match status" value="1"/>
</dbReference>
<feature type="compositionally biased region" description="Pro residues" evidence="1">
    <location>
        <begin position="905"/>
        <end position="914"/>
    </location>
</feature>
<evidence type="ECO:0000256" key="1">
    <source>
        <dbReference type="SAM" id="MobiDB-lite"/>
    </source>
</evidence>
<feature type="region of interest" description="Disordered" evidence="1">
    <location>
        <begin position="372"/>
        <end position="454"/>
    </location>
</feature>
<dbReference type="RefSeq" id="WP_202998702.1">
    <property type="nucleotide sequence ID" value="NZ_JADWYU010000142.1"/>
</dbReference>
<feature type="compositionally biased region" description="Low complexity" evidence="1">
    <location>
        <begin position="238"/>
        <end position="261"/>
    </location>
</feature>
<keyword evidence="2" id="KW-0812">Transmembrane</keyword>
<dbReference type="InterPro" id="IPR018392">
    <property type="entry name" value="LysM"/>
</dbReference>
<gene>
    <name evidence="3" type="ORF">I7412_03215</name>
</gene>
<feature type="region of interest" description="Disordered" evidence="1">
    <location>
        <begin position="238"/>
        <end position="295"/>
    </location>
</feature>
<organism evidence="3 4">
    <name type="scientific">Frankia nepalensis</name>
    <dbReference type="NCBI Taxonomy" id="1836974"/>
    <lineage>
        <taxon>Bacteria</taxon>
        <taxon>Bacillati</taxon>
        <taxon>Actinomycetota</taxon>
        <taxon>Actinomycetes</taxon>
        <taxon>Frankiales</taxon>
        <taxon>Frankiaceae</taxon>
        <taxon>Frankia</taxon>
    </lineage>
</organism>
<feature type="region of interest" description="Disordered" evidence="1">
    <location>
        <begin position="779"/>
        <end position="846"/>
    </location>
</feature>
<feature type="compositionally biased region" description="Basic residues" evidence="1">
    <location>
        <begin position="130"/>
        <end position="140"/>
    </location>
</feature>
<keyword evidence="2" id="KW-1133">Transmembrane helix</keyword>
<feature type="transmembrane region" description="Helical" evidence="2">
    <location>
        <begin position="102"/>
        <end position="124"/>
    </location>
</feature>
<accession>A0A937RBZ9</accession>
<feature type="compositionally biased region" description="Low complexity" evidence="1">
    <location>
        <begin position="971"/>
        <end position="987"/>
    </location>
</feature>
<feature type="region of interest" description="Disordered" evidence="1">
    <location>
        <begin position="486"/>
        <end position="507"/>
    </location>
</feature>
<feature type="compositionally biased region" description="Basic and acidic residues" evidence="1">
    <location>
        <begin position="781"/>
        <end position="792"/>
    </location>
</feature>
<evidence type="ECO:0008006" key="5">
    <source>
        <dbReference type="Google" id="ProtNLM"/>
    </source>
</evidence>
<feature type="region of interest" description="Disordered" evidence="1">
    <location>
        <begin position="130"/>
        <end position="213"/>
    </location>
</feature>
<feature type="compositionally biased region" description="Low complexity" evidence="1">
    <location>
        <begin position="175"/>
        <end position="213"/>
    </location>
</feature>
<feature type="compositionally biased region" description="Polar residues" evidence="1">
    <location>
        <begin position="268"/>
        <end position="278"/>
    </location>
</feature>
<dbReference type="Proteomes" id="UP000604475">
    <property type="component" value="Unassembled WGS sequence"/>
</dbReference>
<dbReference type="InterPro" id="IPR036779">
    <property type="entry name" value="LysM_dom_sf"/>
</dbReference>
<feature type="compositionally biased region" description="Acidic residues" evidence="1">
    <location>
        <begin position="811"/>
        <end position="820"/>
    </location>
</feature>
<name>A0A937RBZ9_9ACTN</name>
<keyword evidence="2" id="KW-0472">Membrane</keyword>
<keyword evidence="4" id="KW-1185">Reference proteome</keyword>
<feature type="region of interest" description="Disordered" evidence="1">
    <location>
        <begin position="1"/>
        <end position="38"/>
    </location>
</feature>
<dbReference type="InterPro" id="IPR011990">
    <property type="entry name" value="TPR-like_helical_dom_sf"/>
</dbReference>
<reference evidence="3" key="1">
    <citation type="submission" date="2020-12" db="EMBL/GenBank/DDBJ databases">
        <title>Genomic characterization of non-nitrogen-fixing Frankia strains.</title>
        <authorList>
            <person name="Carlos-Shanley C."/>
            <person name="Guerra T."/>
            <person name="Hahn D."/>
        </authorList>
    </citation>
    <scope>NUCLEOTIDE SEQUENCE</scope>
    <source>
        <strain evidence="3">CN6</strain>
    </source>
</reference>
<feature type="compositionally biased region" description="Low complexity" evidence="1">
    <location>
        <begin position="939"/>
        <end position="949"/>
    </location>
</feature>
<feature type="transmembrane region" description="Helical" evidence="2">
    <location>
        <begin position="461"/>
        <end position="483"/>
    </location>
</feature>
<feature type="region of interest" description="Disordered" evidence="1">
    <location>
        <begin position="904"/>
        <end position="1031"/>
    </location>
</feature>
<dbReference type="Gene3D" id="1.25.40.10">
    <property type="entry name" value="Tetratricopeptide repeat domain"/>
    <property type="match status" value="1"/>
</dbReference>
<proteinExistence type="predicted"/>